<evidence type="ECO:0000313" key="3">
    <source>
        <dbReference type="EMBL" id="RKS91925.1"/>
    </source>
</evidence>
<accession>A0AAD1D6T2</accession>
<dbReference type="AlphaFoldDB" id="A0AAD1D6T2"/>
<evidence type="ECO:0000313" key="5">
    <source>
        <dbReference type="Proteomes" id="UP000276029"/>
    </source>
</evidence>
<dbReference type="Proteomes" id="UP000275727">
    <property type="component" value="Chromosome"/>
</dbReference>
<reference evidence="2 4" key="1">
    <citation type="submission" date="2018-06" db="EMBL/GenBank/DDBJ databases">
        <title>Complete Genome Sequence of the Microcystin-Degrading Bacterium Sphingosinicella microcystinivorans Strain B-9.</title>
        <authorList>
            <person name="Jin H."/>
            <person name="Nishizawa T."/>
            <person name="Guo Y."/>
            <person name="Nishizawa A."/>
            <person name="Park H."/>
            <person name="Kato H."/>
            <person name="Tsuji K."/>
            <person name="Harada K."/>
        </authorList>
    </citation>
    <scope>NUCLEOTIDE SEQUENCE [LARGE SCALE GENOMIC DNA]</scope>
    <source>
        <strain evidence="2 4">B9</strain>
    </source>
</reference>
<comment type="similarity">
    <text evidence="1">Belongs to the FrmR/RcnR family.</text>
</comment>
<dbReference type="GO" id="GO:0045892">
    <property type="term" value="P:negative regulation of DNA-templated transcription"/>
    <property type="evidence" value="ECO:0007669"/>
    <property type="project" value="UniProtKB-ARBA"/>
</dbReference>
<dbReference type="GO" id="GO:0003677">
    <property type="term" value="F:DNA binding"/>
    <property type="evidence" value="ECO:0007669"/>
    <property type="project" value="UniProtKB-KW"/>
</dbReference>
<protein>
    <submittedName>
        <fullName evidence="2 3">Transcriptional regulator</fullName>
    </submittedName>
</protein>
<reference evidence="3 5" key="2">
    <citation type="submission" date="2018-10" db="EMBL/GenBank/DDBJ databases">
        <title>Genomic Encyclopedia of Type Strains, Phase IV (KMG-IV): sequencing the most valuable type-strain genomes for metagenomic binning, comparative biology and taxonomic classification.</title>
        <authorList>
            <person name="Goeker M."/>
        </authorList>
    </citation>
    <scope>NUCLEOTIDE SEQUENCE [LARGE SCALE GENOMIC DNA]</scope>
    <source>
        <strain evidence="3 5">DSM 19791</strain>
    </source>
</reference>
<sequence length="93" mass="9966">MAHLQETEHKDRLVARVRRIAGQVAAIERAITGEAPCSETLHLAAAVRGAVSGLMDELVEDHLRAHVAAPGLSDAERAAGADELATVLKRHMR</sequence>
<dbReference type="EMBL" id="RBWX01000007">
    <property type="protein sequence ID" value="RKS91925.1"/>
    <property type="molecule type" value="Genomic_DNA"/>
</dbReference>
<dbReference type="Gene3D" id="1.20.58.1000">
    <property type="entry name" value="Metal-sensitive repressor, helix protomer"/>
    <property type="match status" value="1"/>
</dbReference>
<dbReference type="PANTHER" id="PTHR33677:SF5">
    <property type="entry name" value="TRANSCRIPTIONAL REPRESSOR FRMR"/>
    <property type="match status" value="1"/>
</dbReference>
<evidence type="ECO:0000313" key="4">
    <source>
        <dbReference type="Proteomes" id="UP000275727"/>
    </source>
</evidence>
<name>A0AAD1D6T2_SPHMI</name>
<evidence type="ECO:0000313" key="2">
    <source>
        <dbReference type="EMBL" id="BBE34911.1"/>
    </source>
</evidence>
<dbReference type="EMBL" id="AP018711">
    <property type="protein sequence ID" value="BBE34911.1"/>
    <property type="molecule type" value="Genomic_DNA"/>
</dbReference>
<evidence type="ECO:0000256" key="1">
    <source>
        <dbReference type="ARBA" id="ARBA00005260"/>
    </source>
</evidence>
<dbReference type="Pfam" id="PF02583">
    <property type="entry name" value="Trns_repr_metal"/>
    <property type="match status" value="1"/>
</dbReference>
<proteinExistence type="inferred from homology"/>
<dbReference type="KEGG" id="smic:SmB9_25690"/>
<dbReference type="CDD" id="cd10153">
    <property type="entry name" value="RcnR-FrmR-like_DUF156"/>
    <property type="match status" value="1"/>
</dbReference>
<dbReference type="GO" id="GO:0046872">
    <property type="term" value="F:metal ion binding"/>
    <property type="evidence" value="ECO:0007669"/>
    <property type="project" value="InterPro"/>
</dbReference>
<organism evidence="2 4">
    <name type="scientific">Sphingosinicella microcystinivorans</name>
    <dbReference type="NCBI Taxonomy" id="335406"/>
    <lineage>
        <taxon>Bacteria</taxon>
        <taxon>Pseudomonadati</taxon>
        <taxon>Pseudomonadota</taxon>
        <taxon>Alphaproteobacteria</taxon>
        <taxon>Sphingomonadales</taxon>
        <taxon>Sphingosinicellaceae</taxon>
        <taxon>Sphingosinicella</taxon>
    </lineage>
</organism>
<dbReference type="InterPro" id="IPR038390">
    <property type="entry name" value="Metal_Tscrpt_repr_sf"/>
</dbReference>
<gene>
    <name evidence="3" type="ORF">DFR51_1499</name>
    <name evidence="2" type="ORF">SmB9_25690</name>
</gene>
<dbReference type="InterPro" id="IPR003735">
    <property type="entry name" value="Metal_Tscrpt_repr"/>
</dbReference>
<dbReference type="PANTHER" id="PTHR33677">
    <property type="entry name" value="TRANSCRIPTIONAL REPRESSOR FRMR-RELATED"/>
    <property type="match status" value="1"/>
</dbReference>
<keyword evidence="3" id="KW-0238">DNA-binding</keyword>
<dbReference type="Proteomes" id="UP000276029">
    <property type="component" value="Unassembled WGS sequence"/>
</dbReference>
<keyword evidence="5" id="KW-1185">Reference proteome</keyword>
<dbReference type="RefSeq" id="WP_121048656.1">
    <property type="nucleotide sequence ID" value="NZ_AP018711.1"/>
</dbReference>